<sequence>MEPKVVVIYFSVASSALSPAANRTGVSVFGIRLWSWADQLGQPHLLLDPPAQVLTKVSSSHPQSLTFEAAHQNHQEKLLDDNEHPPRGNTSERSSVVPRWYQSLAMDQRVEQIENKMESLSLGKKEVLNQITEMINKLTARVDQLAGQSSNEVTENSAFSSGQGPISVKPYQYPYFQKTEIEKIVAEMLSSGDQAQ</sequence>
<name>A0A9Q0GT95_9MAGN</name>
<reference evidence="3" key="1">
    <citation type="journal article" date="2023" name="Plant J.">
        <title>The genome of the king protea, Protea cynaroides.</title>
        <authorList>
            <person name="Chang J."/>
            <person name="Duong T.A."/>
            <person name="Schoeman C."/>
            <person name="Ma X."/>
            <person name="Roodt D."/>
            <person name="Barker N."/>
            <person name="Li Z."/>
            <person name="Van de Peer Y."/>
            <person name="Mizrachi E."/>
        </authorList>
    </citation>
    <scope>NUCLEOTIDE SEQUENCE</scope>
    <source>
        <tissue evidence="3">Young leaves</tissue>
    </source>
</reference>
<organism evidence="3 4">
    <name type="scientific">Protea cynaroides</name>
    <dbReference type="NCBI Taxonomy" id="273540"/>
    <lineage>
        <taxon>Eukaryota</taxon>
        <taxon>Viridiplantae</taxon>
        <taxon>Streptophyta</taxon>
        <taxon>Embryophyta</taxon>
        <taxon>Tracheophyta</taxon>
        <taxon>Spermatophyta</taxon>
        <taxon>Magnoliopsida</taxon>
        <taxon>Proteales</taxon>
        <taxon>Proteaceae</taxon>
        <taxon>Protea</taxon>
    </lineage>
</organism>
<dbReference type="Proteomes" id="UP001141806">
    <property type="component" value="Unassembled WGS sequence"/>
</dbReference>
<keyword evidence="4" id="KW-1185">Reference proteome</keyword>
<gene>
    <name evidence="3" type="ORF">NE237_030554</name>
</gene>
<proteinExistence type="predicted"/>
<dbReference type="AlphaFoldDB" id="A0A9Q0GT95"/>
<comment type="caution">
    <text evidence="3">The sequence shown here is derived from an EMBL/GenBank/DDBJ whole genome shotgun (WGS) entry which is preliminary data.</text>
</comment>
<protein>
    <submittedName>
        <fullName evidence="3">Uncharacterized protein</fullName>
    </submittedName>
</protein>
<feature type="coiled-coil region" evidence="1">
    <location>
        <begin position="110"/>
        <end position="148"/>
    </location>
</feature>
<evidence type="ECO:0000256" key="1">
    <source>
        <dbReference type="SAM" id="Coils"/>
    </source>
</evidence>
<accession>A0A9Q0GT95</accession>
<keyword evidence="1" id="KW-0175">Coiled coil</keyword>
<evidence type="ECO:0000313" key="4">
    <source>
        <dbReference type="Proteomes" id="UP001141806"/>
    </source>
</evidence>
<feature type="compositionally biased region" description="Basic and acidic residues" evidence="2">
    <location>
        <begin position="72"/>
        <end position="86"/>
    </location>
</feature>
<dbReference type="EMBL" id="JAMYWD010000012">
    <property type="protein sequence ID" value="KAJ4953722.1"/>
    <property type="molecule type" value="Genomic_DNA"/>
</dbReference>
<evidence type="ECO:0000256" key="2">
    <source>
        <dbReference type="SAM" id="MobiDB-lite"/>
    </source>
</evidence>
<evidence type="ECO:0000313" key="3">
    <source>
        <dbReference type="EMBL" id="KAJ4953722.1"/>
    </source>
</evidence>
<feature type="region of interest" description="Disordered" evidence="2">
    <location>
        <begin position="72"/>
        <end position="95"/>
    </location>
</feature>